<comment type="caution">
    <text evidence="5">The sequence shown here is derived from an EMBL/GenBank/DDBJ whole genome shotgun (WGS) entry which is preliminary data.</text>
</comment>
<dbReference type="Pfam" id="PF01638">
    <property type="entry name" value="HxlR"/>
    <property type="match status" value="1"/>
</dbReference>
<name>A0ABT4DD73_9CLOT</name>
<gene>
    <name evidence="5" type="ORF">OW729_16750</name>
</gene>
<evidence type="ECO:0000313" key="6">
    <source>
        <dbReference type="Proteomes" id="UP001144612"/>
    </source>
</evidence>
<dbReference type="Gene3D" id="1.10.10.10">
    <property type="entry name" value="Winged helix-like DNA-binding domain superfamily/Winged helix DNA-binding domain"/>
    <property type="match status" value="1"/>
</dbReference>
<dbReference type="InterPro" id="IPR002577">
    <property type="entry name" value="HTH_HxlR"/>
</dbReference>
<evidence type="ECO:0000256" key="3">
    <source>
        <dbReference type="ARBA" id="ARBA00023163"/>
    </source>
</evidence>
<dbReference type="PANTHER" id="PTHR33204:SF29">
    <property type="entry name" value="TRANSCRIPTIONAL REGULATOR"/>
    <property type="match status" value="1"/>
</dbReference>
<keyword evidence="2" id="KW-0238">DNA-binding</keyword>
<protein>
    <submittedName>
        <fullName evidence="5">Helix-turn-helix domain-containing protein</fullName>
    </submittedName>
</protein>
<dbReference type="InterPro" id="IPR036388">
    <property type="entry name" value="WH-like_DNA-bd_sf"/>
</dbReference>
<dbReference type="InterPro" id="IPR036390">
    <property type="entry name" value="WH_DNA-bd_sf"/>
</dbReference>
<reference evidence="5" key="1">
    <citation type="submission" date="2022-12" db="EMBL/GenBank/DDBJ databases">
        <title>Clostridium sp. nov., isolated from industrial wastewater.</title>
        <authorList>
            <person name="Jiayan W."/>
        </authorList>
    </citation>
    <scope>NUCLEOTIDE SEQUENCE</scope>
    <source>
        <strain evidence="5">ZC22-4</strain>
    </source>
</reference>
<accession>A0ABT4DD73</accession>
<dbReference type="PROSITE" id="PS51118">
    <property type="entry name" value="HTH_HXLR"/>
    <property type="match status" value="1"/>
</dbReference>
<dbReference type="CDD" id="cd00090">
    <property type="entry name" value="HTH_ARSR"/>
    <property type="match status" value="1"/>
</dbReference>
<dbReference type="PANTHER" id="PTHR33204">
    <property type="entry name" value="TRANSCRIPTIONAL REGULATOR, MARR FAMILY"/>
    <property type="match status" value="1"/>
</dbReference>
<evidence type="ECO:0000259" key="4">
    <source>
        <dbReference type="PROSITE" id="PS51118"/>
    </source>
</evidence>
<dbReference type="Proteomes" id="UP001144612">
    <property type="component" value="Unassembled WGS sequence"/>
</dbReference>
<keyword evidence="6" id="KW-1185">Reference proteome</keyword>
<evidence type="ECO:0000313" key="5">
    <source>
        <dbReference type="EMBL" id="MCY6960268.1"/>
    </source>
</evidence>
<dbReference type="SUPFAM" id="SSF46785">
    <property type="entry name" value="Winged helix' DNA-binding domain"/>
    <property type="match status" value="1"/>
</dbReference>
<organism evidence="5 6">
    <name type="scientific">Clostridium brassicae</name>
    <dbReference type="NCBI Taxonomy" id="2999072"/>
    <lineage>
        <taxon>Bacteria</taxon>
        <taxon>Bacillati</taxon>
        <taxon>Bacillota</taxon>
        <taxon>Clostridia</taxon>
        <taxon>Eubacteriales</taxon>
        <taxon>Clostridiaceae</taxon>
        <taxon>Clostridium</taxon>
    </lineage>
</organism>
<proteinExistence type="predicted"/>
<keyword evidence="3" id="KW-0804">Transcription</keyword>
<evidence type="ECO:0000256" key="2">
    <source>
        <dbReference type="ARBA" id="ARBA00023125"/>
    </source>
</evidence>
<feature type="domain" description="HTH hxlR-type" evidence="4">
    <location>
        <begin position="10"/>
        <end position="108"/>
    </location>
</feature>
<dbReference type="EMBL" id="JAPQFJ010000023">
    <property type="protein sequence ID" value="MCY6960268.1"/>
    <property type="molecule type" value="Genomic_DNA"/>
</dbReference>
<dbReference type="InterPro" id="IPR011991">
    <property type="entry name" value="ArsR-like_HTH"/>
</dbReference>
<keyword evidence="1" id="KW-0805">Transcription regulation</keyword>
<dbReference type="RefSeq" id="WP_268062700.1">
    <property type="nucleotide sequence ID" value="NZ_JAPQFJ010000023.1"/>
</dbReference>
<evidence type="ECO:0000256" key="1">
    <source>
        <dbReference type="ARBA" id="ARBA00023015"/>
    </source>
</evidence>
<sequence>MNKNLLKMECNVGLVHEIIQGKWKLMILQVLSTETLRFGQLHRILPNIRQGYLTQQLKELERDGLVHREVYKQVPPKVEYSLTDIGKTFIPVLKAMEIWGATYREQLKEMYPD</sequence>